<proteinExistence type="predicted"/>
<sequence length="147" mass="16737">DYNACISLAWQANTDVQYIMAGASDVINYITVYATKSEKSKGVSLLEMSTDDLNNEKMFKTMLDLLRQKETGMLEMIDVLMSHELFGFDTGHVFLNTNEDEKRNRQLRPAEVIQREGPGSCFVENVVDTYILVVQKSLRLDDFLALN</sequence>
<keyword evidence="2" id="KW-1185">Reference proteome</keyword>
<dbReference type="EMBL" id="CAJGYM010000333">
    <property type="protein sequence ID" value="CAD6200326.1"/>
    <property type="molecule type" value="Genomic_DNA"/>
</dbReference>
<dbReference type="AlphaFoldDB" id="A0A8S1HW31"/>
<protein>
    <submittedName>
        <fullName evidence="1">Uncharacterized protein</fullName>
    </submittedName>
</protein>
<gene>
    <name evidence="1" type="ORF">CAUJ_LOCUS16223</name>
</gene>
<organism evidence="1 2">
    <name type="scientific">Caenorhabditis auriculariae</name>
    <dbReference type="NCBI Taxonomy" id="2777116"/>
    <lineage>
        <taxon>Eukaryota</taxon>
        <taxon>Metazoa</taxon>
        <taxon>Ecdysozoa</taxon>
        <taxon>Nematoda</taxon>
        <taxon>Chromadorea</taxon>
        <taxon>Rhabditida</taxon>
        <taxon>Rhabditina</taxon>
        <taxon>Rhabditomorpha</taxon>
        <taxon>Rhabditoidea</taxon>
        <taxon>Rhabditidae</taxon>
        <taxon>Peloderinae</taxon>
        <taxon>Caenorhabditis</taxon>
    </lineage>
</organism>
<dbReference type="Proteomes" id="UP000835052">
    <property type="component" value="Unassembled WGS sequence"/>
</dbReference>
<comment type="caution">
    <text evidence="1">The sequence shown here is derived from an EMBL/GenBank/DDBJ whole genome shotgun (WGS) entry which is preliminary data.</text>
</comment>
<evidence type="ECO:0000313" key="2">
    <source>
        <dbReference type="Proteomes" id="UP000835052"/>
    </source>
</evidence>
<name>A0A8S1HW31_9PELO</name>
<evidence type="ECO:0000313" key="1">
    <source>
        <dbReference type="EMBL" id="CAD6200326.1"/>
    </source>
</evidence>
<feature type="non-terminal residue" evidence="1">
    <location>
        <position position="1"/>
    </location>
</feature>
<accession>A0A8S1HW31</accession>
<reference evidence="1" key="1">
    <citation type="submission" date="2020-10" db="EMBL/GenBank/DDBJ databases">
        <authorList>
            <person name="Kikuchi T."/>
        </authorList>
    </citation>
    <scope>NUCLEOTIDE SEQUENCE</scope>
    <source>
        <strain evidence="1">NKZ352</strain>
    </source>
</reference>